<organism evidence="2 3">
    <name type="scientific">Candidatus Giovannonibacteria bacterium GW2011_GWA2_45_21</name>
    <dbReference type="NCBI Taxonomy" id="1618649"/>
    <lineage>
        <taxon>Bacteria</taxon>
        <taxon>Candidatus Giovannoniibacteriota</taxon>
    </lineage>
</organism>
<dbReference type="AlphaFoldDB" id="A0A0G1M9T6"/>
<feature type="transmembrane region" description="Helical" evidence="1">
    <location>
        <begin position="6"/>
        <end position="24"/>
    </location>
</feature>
<protein>
    <submittedName>
        <fullName evidence="2">Uncharacterized protein</fullName>
    </submittedName>
</protein>
<keyword evidence="1" id="KW-1133">Transmembrane helix</keyword>
<keyword evidence="1" id="KW-0812">Transmembrane</keyword>
<dbReference type="Proteomes" id="UP000034696">
    <property type="component" value="Unassembled WGS sequence"/>
</dbReference>
<accession>A0A0G1M9T6</accession>
<keyword evidence="1" id="KW-0472">Membrane</keyword>
<gene>
    <name evidence="2" type="ORF">UX06_C0007G0002</name>
</gene>
<evidence type="ECO:0000313" key="3">
    <source>
        <dbReference type="Proteomes" id="UP000034696"/>
    </source>
</evidence>
<dbReference type="EMBL" id="LCKT01000007">
    <property type="protein sequence ID" value="KKU04847.1"/>
    <property type="molecule type" value="Genomic_DNA"/>
</dbReference>
<comment type="caution">
    <text evidence="2">The sequence shown here is derived from an EMBL/GenBank/DDBJ whole genome shotgun (WGS) entry which is preliminary data.</text>
</comment>
<evidence type="ECO:0000313" key="2">
    <source>
        <dbReference type="EMBL" id="KKU04847.1"/>
    </source>
</evidence>
<sequence>MIVISIIFYGSLVLIILMVALKWLEQNESVRILAQFNIAAEPVIKKIAAGAKNNLTGHLNIRRVGLLTIVTLRTIEKFLFSTQIKIRRWSEILTKKVRYHNLNKPKGATSFFLKDITDYKNHLPRKETLDL</sequence>
<reference evidence="2 3" key="1">
    <citation type="journal article" date="2015" name="Nature">
        <title>rRNA introns, odd ribosomes, and small enigmatic genomes across a large radiation of phyla.</title>
        <authorList>
            <person name="Brown C.T."/>
            <person name="Hug L.A."/>
            <person name="Thomas B.C."/>
            <person name="Sharon I."/>
            <person name="Castelle C.J."/>
            <person name="Singh A."/>
            <person name="Wilkins M.J."/>
            <person name="Williams K.H."/>
            <person name="Banfield J.F."/>
        </authorList>
    </citation>
    <scope>NUCLEOTIDE SEQUENCE [LARGE SCALE GENOMIC DNA]</scope>
</reference>
<proteinExistence type="predicted"/>
<name>A0A0G1M9T6_9BACT</name>
<evidence type="ECO:0000256" key="1">
    <source>
        <dbReference type="SAM" id="Phobius"/>
    </source>
</evidence>